<reference evidence="2" key="1">
    <citation type="submission" date="2022-11" db="UniProtKB">
        <authorList>
            <consortium name="WormBaseParasite"/>
        </authorList>
    </citation>
    <scope>IDENTIFICATION</scope>
</reference>
<organism evidence="1 2">
    <name type="scientific">Panagrolaimus sp. ES5</name>
    <dbReference type="NCBI Taxonomy" id="591445"/>
    <lineage>
        <taxon>Eukaryota</taxon>
        <taxon>Metazoa</taxon>
        <taxon>Ecdysozoa</taxon>
        <taxon>Nematoda</taxon>
        <taxon>Chromadorea</taxon>
        <taxon>Rhabditida</taxon>
        <taxon>Tylenchina</taxon>
        <taxon>Panagrolaimomorpha</taxon>
        <taxon>Panagrolaimoidea</taxon>
        <taxon>Panagrolaimidae</taxon>
        <taxon>Panagrolaimus</taxon>
    </lineage>
</organism>
<sequence>MRPPSVLARIPIQFSKIQKRNYGAAAARVALAAEHVEEECTEFQVNASNQKCNNCGKPVKPLQTTNASSRFLHCTECKSLFSTSSGSDHLNKWNALKANESISRRPPYPSEIASYLDKFVVGQQEAKKHLSVGIYQHYRRLANNAEHKLQSSAQQYLTQASGSLHTSAAATGHLEYTHEGQYVKSQTHAPSNNHQMIFRSIPTVDTSIRLDKSNVLLLGPSGVGKTFMTQILARILDVPIAFCDCTSMTQAGYVGSDVEDTVAKLLQNAQGNVERAQQGIVFLDELDKIAAASESHSHAYRDVSGEGVQHALLKLVEGTVVNVKSGRKGPGQQDTVPMDTTDILFVGSGAFTGLERIVGQRLDKRSVGFGSASYLHSVTKDDKEQSLVNEKRDKLFSQADQGDLIKFGIVPELVGRFPVLVPFHSFNKQMLVRVLSEPANSLISQMKYQFAMDGVDLEFLDDALEEIAQLAMERKTGARALRSIVEKVLLGSKFEVPGSDIKGVTVTKSSVQGKEACIYRREQEEAEIIEHEMTTPVAATA</sequence>
<evidence type="ECO:0000313" key="1">
    <source>
        <dbReference type="Proteomes" id="UP000887579"/>
    </source>
</evidence>
<protein>
    <submittedName>
        <fullName evidence="2">Uncharacterized protein</fullName>
    </submittedName>
</protein>
<proteinExistence type="predicted"/>
<dbReference type="Proteomes" id="UP000887579">
    <property type="component" value="Unplaced"/>
</dbReference>
<evidence type="ECO:0000313" key="2">
    <source>
        <dbReference type="WBParaSite" id="ES5_v2.g18977.t1"/>
    </source>
</evidence>
<accession>A0AC34FPH9</accession>
<name>A0AC34FPH9_9BILA</name>
<dbReference type="WBParaSite" id="ES5_v2.g18977.t1">
    <property type="protein sequence ID" value="ES5_v2.g18977.t1"/>
    <property type="gene ID" value="ES5_v2.g18977"/>
</dbReference>